<keyword evidence="14" id="KW-1185">Reference proteome</keyword>
<proteinExistence type="predicted"/>
<dbReference type="GO" id="GO:0046930">
    <property type="term" value="C:pore complex"/>
    <property type="evidence" value="ECO:0007669"/>
    <property type="project" value="UniProtKB-KW"/>
</dbReference>
<keyword evidence="3" id="KW-0813">Transport</keyword>
<feature type="chain" id="PRO_5004506228" description="Porin domain-containing protein" evidence="11">
    <location>
        <begin position="27"/>
        <end position="385"/>
    </location>
</feature>
<keyword evidence="6 11" id="KW-0732">Signal</keyword>
<evidence type="ECO:0000256" key="11">
    <source>
        <dbReference type="SAM" id="SignalP"/>
    </source>
</evidence>
<dbReference type="PANTHER" id="PTHR34501">
    <property type="entry name" value="PROTEIN YDDL-RELATED"/>
    <property type="match status" value="1"/>
</dbReference>
<dbReference type="PATRIC" id="fig|1203554.3.peg.1115"/>
<dbReference type="InterPro" id="IPR050298">
    <property type="entry name" value="Gram-neg_bact_OMP"/>
</dbReference>
<reference evidence="13 14" key="1">
    <citation type="submission" date="2013-04" db="EMBL/GenBank/DDBJ databases">
        <title>The Genome Sequence of Sutterella wadsworthensis HGA0223.</title>
        <authorList>
            <consortium name="The Broad Institute Genomics Platform"/>
            <person name="Earl A."/>
            <person name="Ward D."/>
            <person name="Feldgarden M."/>
            <person name="Gevers D."/>
            <person name="Schmidt T.M."/>
            <person name="Dover J."/>
            <person name="Dai D."/>
            <person name="Walker B."/>
            <person name="Young S."/>
            <person name="Zeng Q."/>
            <person name="Gargeya S."/>
            <person name="Fitzgerald M."/>
            <person name="Haas B."/>
            <person name="Abouelleil A."/>
            <person name="Allen A.W."/>
            <person name="Alvarado L."/>
            <person name="Arachchi H.M."/>
            <person name="Berlin A.M."/>
            <person name="Chapman S.B."/>
            <person name="Gainer-Dewar J."/>
            <person name="Goldberg J."/>
            <person name="Griggs A."/>
            <person name="Gujja S."/>
            <person name="Hansen M."/>
            <person name="Howarth C."/>
            <person name="Imamovic A."/>
            <person name="Ireland A."/>
            <person name="Larimer J."/>
            <person name="McCowan C."/>
            <person name="Murphy C."/>
            <person name="Pearson M."/>
            <person name="Poon T.W."/>
            <person name="Priest M."/>
            <person name="Roberts A."/>
            <person name="Saif S."/>
            <person name="Shea T."/>
            <person name="Sisk P."/>
            <person name="Sykes S."/>
            <person name="Wortman J."/>
            <person name="Nusbaum C."/>
            <person name="Birren B."/>
        </authorList>
    </citation>
    <scope>NUCLEOTIDE SEQUENCE [LARGE SCALE GENOMIC DNA]</scope>
    <source>
        <strain evidence="13 14">HGA0223</strain>
    </source>
</reference>
<organism evidence="13 14">
    <name type="scientific">Sutterella wadsworthensis HGA0223</name>
    <dbReference type="NCBI Taxonomy" id="1203554"/>
    <lineage>
        <taxon>Bacteria</taxon>
        <taxon>Pseudomonadati</taxon>
        <taxon>Pseudomonadota</taxon>
        <taxon>Betaproteobacteria</taxon>
        <taxon>Burkholderiales</taxon>
        <taxon>Sutterellaceae</taxon>
        <taxon>Sutterella</taxon>
    </lineage>
</organism>
<dbReference type="GO" id="GO:0015288">
    <property type="term" value="F:porin activity"/>
    <property type="evidence" value="ECO:0007669"/>
    <property type="project" value="UniProtKB-KW"/>
</dbReference>
<dbReference type="RefSeq" id="WP_016474383.1">
    <property type="nucleotide sequence ID" value="NZ_KE150480.1"/>
</dbReference>
<dbReference type="STRING" id="1203554.HMPREF1476_01090"/>
<keyword evidence="7" id="KW-0406">Ion transport</keyword>
<feature type="signal peptide" evidence="11">
    <location>
        <begin position="1"/>
        <end position="26"/>
    </location>
</feature>
<evidence type="ECO:0000256" key="9">
    <source>
        <dbReference type="ARBA" id="ARBA00023136"/>
    </source>
</evidence>
<evidence type="ECO:0000256" key="4">
    <source>
        <dbReference type="ARBA" id="ARBA00022452"/>
    </source>
</evidence>
<dbReference type="GO" id="GO:0009279">
    <property type="term" value="C:cell outer membrane"/>
    <property type="evidence" value="ECO:0007669"/>
    <property type="project" value="UniProtKB-SubCell"/>
</dbReference>
<gene>
    <name evidence="13" type="ORF">HMPREF1476_01090</name>
</gene>
<dbReference type="HOGENOM" id="CLU_684992_0_0_4"/>
<dbReference type="EMBL" id="ATCF01000016">
    <property type="protein sequence ID" value="EPD99411.1"/>
    <property type="molecule type" value="Genomic_DNA"/>
</dbReference>
<keyword evidence="10" id="KW-0998">Cell outer membrane</keyword>
<sequence length="385" mass="41770">MKLKPISKAILAAAAATSIMPFAAQAADVNVYGLVATGLYYQKTEGADNGNVGMAQYKQTPTDSHFGITGREDLGNGLYVGFQLENGYSTDSGAMWENDRLFNRVARLYAGNSQIEVSMGRISTFTCASDPYSVFRKLRANMTASGLPGMAPATMVFNVGEMDNAIAFRTNGDDGFFVQGFYSNGSSSEETEYGWSNNNHVIQAAFGWTGQSLRIGTVLNWERPSHHTDGTKPRKNETTGIHILGSYDFGGPAVSAIFYKGSNDWRIGGAPDMDNMIKGVGGLTNYADSEDGMDLTVGFVSVGYPMGAHFFSAGLGIINADWKGISTNMKETKGTAYQASLMYYYNLSKRTQLYSGVSYSDGDKLLDTVDRFNQIFGTVGLQHRF</sequence>
<protein>
    <recommendedName>
        <fullName evidence="12">Porin domain-containing protein</fullName>
    </recommendedName>
</protein>
<dbReference type="InterPro" id="IPR033900">
    <property type="entry name" value="Gram_neg_porin_domain"/>
</dbReference>
<evidence type="ECO:0000313" key="14">
    <source>
        <dbReference type="Proteomes" id="UP000014400"/>
    </source>
</evidence>
<evidence type="ECO:0000256" key="5">
    <source>
        <dbReference type="ARBA" id="ARBA00022692"/>
    </source>
</evidence>
<dbReference type="InterPro" id="IPR023614">
    <property type="entry name" value="Porin_dom_sf"/>
</dbReference>
<evidence type="ECO:0000256" key="10">
    <source>
        <dbReference type="ARBA" id="ARBA00023237"/>
    </source>
</evidence>
<dbReference type="Proteomes" id="UP000014400">
    <property type="component" value="Unassembled WGS sequence"/>
</dbReference>
<dbReference type="AlphaFoldDB" id="S3BG23"/>
<dbReference type="Gene3D" id="2.40.160.10">
    <property type="entry name" value="Porin"/>
    <property type="match status" value="1"/>
</dbReference>
<keyword evidence="9" id="KW-0472">Membrane</keyword>
<name>S3BG23_9BURK</name>
<dbReference type="SUPFAM" id="SSF56935">
    <property type="entry name" value="Porins"/>
    <property type="match status" value="1"/>
</dbReference>
<evidence type="ECO:0000259" key="12">
    <source>
        <dbReference type="Pfam" id="PF13609"/>
    </source>
</evidence>
<evidence type="ECO:0000256" key="8">
    <source>
        <dbReference type="ARBA" id="ARBA00023114"/>
    </source>
</evidence>
<evidence type="ECO:0000256" key="1">
    <source>
        <dbReference type="ARBA" id="ARBA00004571"/>
    </source>
</evidence>
<dbReference type="Pfam" id="PF13609">
    <property type="entry name" value="Porin_4"/>
    <property type="match status" value="1"/>
</dbReference>
<feature type="domain" description="Porin" evidence="12">
    <location>
        <begin position="13"/>
        <end position="364"/>
    </location>
</feature>
<comment type="subunit">
    <text evidence="2">Homotrimer.</text>
</comment>
<comment type="subcellular location">
    <subcellularLocation>
        <location evidence="1">Cell outer membrane</location>
        <topology evidence="1">Multi-pass membrane protein</topology>
    </subcellularLocation>
</comment>
<dbReference type="GO" id="GO:0006811">
    <property type="term" value="P:monoatomic ion transport"/>
    <property type="evidence" value="ECO:0007669"/>
    <property type="project" value="UniProtKB-KW"/>
</dbReference>
<dbReference type="CDD" id="cd00342">
    <property type="entry name" value="gram_neg_porins"/>
    <property type="match status" value="1"/>
</dbReference>
<evidence type="ECO:0000256" key="2">
    <source>
        <dbReference type="ARBA" id="ARBA00011233"/>
    </source>
</evidence>
<evidence type="ECO:0000256" key="3">
    <source>
        <dbReference type="ARBA" id="ARBA00022448"/>
    </source>
</evidence>
<evidence type="ECO:0000256" key="7">
    <source>
        <dbReference type="ARBA" id="ARBA00023065"/>
    </source>
</evidence>
<accession>S3BG23</accession>
<evidence type="ECO:0000313" key="13">
    <source>
        <dbReference type="EMBL" id="EPD99411.1"/>
    </source>
</evidence>
<dbReference type="eggNOG" id="COG3203">
    <property type="taxonomic scope" value="Bacteria"/>
</dbReference>
<keyword evidence="8" id="KW-0626">Porin</keyword>
<keyword evidence="5" id="KW-0812">Transmembrane</keyword>
<evidence type="ECO:0000256" key="6">
    <source>
        <dbReference type="ARBA" id="ARBA00022729"/>
    </source>
</evidence>
<keyword evidence="4" id="KW-1134">Transmembrane beta strand</keyword>
<comment type="caution">
    <text evidence="13">The sequence shown here is derived from an EMBL/GenBank/DDBJ whole genome shotgun (WGS) entry which is preliminary data.</text>
</comment>
<dbReference type="PANTHER" id="PTHR34501:SF9">
    <property type="entry name" value="MAJOR OUTER MEMBRANE PROTEIN P.IA"/>
    <property type="match status" value="1"/>
</dbReference>